<keyword evidence="5 6" id="KW-0472">Membrane</keyword>
<name>A0A7V6A284_9BACT</name>
<evidence type="ECO:0000256" key="1">
    <source>
        <dbReference type="ARBA" id="ARBA00004141"/>
    </source>
</evidence>
<feature type="transmembrane region" description="Helical" evidence="6">
    <location>
        <begin position="191"/>
        <end position="209"/>
    </location>
</feature>
<evidence type="ECO:0000256" key="3">
    <source>
        <dbReference type="ARBA" id="ARBA00022692"/>
    </source>
</evidence>
<feature type="transmembrane region" description="Helical" evidence="6">
    <location>
        <begin position="282"/>
        <end position="303"/>
    </location>
</feature>
<feature type="transmembrane region" description="Helical" evidence="6">
    <location>
        <begin position="418"/>
        <end position="440"/>
    </location>
</feature>
<evidence type="ECO:0000256" key="5">
    <source>
        <dbReference type="ARBA" id="ARBA00023136"/>
    </source>
</evidence>
<dbReference type="InterPro" id="IPR036259">
    <property type="entry name" value="MFS_trans_sf"/>
</dbReference>
<keyword evidence="2" id="KW-0813">Transport</keyword>
<feature type="transmembrane region" description="Helical" evidence="6">
    <location>
        <begin position="35"/>
        <end position="58"/>
    </location>
</feature>
<feature type="transmembrane region" description="Helical" evidence="6">
    <location>
        <begin position="354"/>
        <end position="379"/>
    </location>
</feature>
<sequence length="449" mass="48175">MVDDGDPGEQGSLSFSATSVAEPAPCPSLSLTLKLVMVGVLYFAEGIPFGFIITSVNAYLSGRGVPPEQIGILSLLSLPWSLKFFWSPLVDRYGLRSSWIIGAQGVMILCLLGLASLVSGPVTLSFWLLLAMLCLGSATQDLAIDAYTIDFLETKELGIANGIRSGSYRFGSLAAGSGLLILSDVVGWRPAFVGVGVLFAALAITILTFRSFRLPRAASGPDQKHDSPLAIFTNALKSLSTHSSFWAVILFVLLYKAGDAMMGIMVIPFWKHLSFSSTQIGLVSGMLGSVATTLGGLLGGWYTSRFGIGISLLVLGLIQAVFHLGYWLAALPGLGRLALFHLPLPFVDLAVPFYPIYLASVGESLAVGLGYAPFMAFMMSLCDKRFSATQYAFFVFLFVLSGRLMGFVGGFGVKYLGFANFFFVTFLVALPAFALLPWILPLVRQIEGR</sequence>
<dbReference type="Gene3D" id="1.20.1250.20">
    <property type="entry name" value="MFS general substrate transporter like domains"/>
    <property type="match status" value="1"/>
</dbReference>
<evidence type="ECO:0000256" key="6">
    <source>
        <dbReference type="SAM" id="Phobius"/>
    </source>
</evidence>
<keyword evidence="4 6" id="KW-1133">Transmembrane helix</keyword>
<dbReference type="PANTHER" id="PTHR12778:SF10">
    <property type="entry name" value="MAJOR FACILITATOR SUPERFAMILY DOMAIN-CONTAINING PROTEIN 3"/>
    <property type="match status" value="1"/>
</dbReference>
<gene>
    <name evidence="7" type="ORF">ENV52_02590</name>
</gene>
<comment type="caution">
    <text evidence="7">The sequence shown here is derived from an EMBL/GenBank/DDBJ whole genome shotgun (WGS) entry which is preliminary data.</text>
</comment>
<dbReference type="AlphaFoldDB" id="A0A7V6A284"/>
<organism evidence="7">
    <name type="scientific">Desulfobacca acetoxidans</name>
    <dbReference type="NCBI Taxonomy" id="60893"/>
    <lineage>
        <taxon>Bacteria</taxon>
        <taxon>Pseudomonadati</taxon>
        <taxon>Thermodesulfobacteriota</taxon>
        <taxon>Desulfobaccia</taxon>
        <taxon>Desulfobaccales</taxon>
        <taxon>Desulfobaccaceae</taxon>
        <taxon>Desulfobacca</taxon>
    </lineage>
</organism>
<evidence type="ECO:0000313" key="7">
    <source>
        <dbReference type="EMBL" id="HHS28573.1"/>
    </source>
</evidence>
<dbReference type="Pfam" id="PF07690">
    <property type="entry name" value="MFS_1"/>
    <property type="match status" value="1"/>
</dbReference>
<dbReference type="GO" id="GO:0016020">
    <property type="term" value="C:membrane"/>
    <property type="evidence" value="ECO:0007669"/>
    <property type="project" value="UniProtKB-SubCell"/>
</dbReference>
<feature type="transmembrane region" description="Helical" evidence="6">
    <location>
        <begin position="391"/>
        <end position="412"/>
    </location>
</feature>
<comment type="subcellular location">
    <subcellularLocation>
        <location evidence="1">Membrane</location>
        <topology evidence="1">Multi-pass membrane protein</topology>
    </subcellularLocation>
</comment>
<evidence type="ECO:0000256" key="4">
    <source>
        <dbReference type="ARBA" id="ARBA00022989"/>
    </source>
</evidence>
<proteinExistence type="predicted"/>
<evidence type="ECO:0000256" key="2">
    <source>
        <dbReference type="ARBA" id="ARBA00022448"/>
    </source>
</evidence>
<protein>
    <submittedName>
        <fullName evidence="7">MFS transporter</fullName>
    </submittedName>
</protein>
<dbReference type="InterPro" id="IPR004752">
    <property type="entry name" value="AmpG_permease/AT-1"/>
</dbReference>
<feature type="transmembrane region" description="Helical" evidence="6">
    <location>
        <begin position="245"/>
        <end position="270"/>
    </location>
</feature>
<dbReference type="GO" id="GO:0022857">
    <property type="term" value="F:transmembrane transporter activity"/>
    <property type="evidence" value="ECO:0007669"/>
    <property type="project" value="InterPro"/>
</dbReference>
<accession>A0A7V6A284</accession>
<dbReference type="InterPro" id="IPR011701">
    <property type="entry name" value="MFS"/>
</dbReference>
<keyword evidence="3 6" id="KW-0812">Transmembrane</keyword>
<dbReference type="PANTHER" id="PTHR12778">
    <property type="entry name" value="SOLUTE CARRIER FAMILY 33 ACETYL-COA TRANSPORTER -RELATED"/>
    <property type="match status" value="1"/>
</dbReference>
<dbReference type="SUPFAM" id="SSF103473">
    <property type="entry name" value="MFS general substrate transporter"/>
    <property type="match status" value="1"/>
</dbReference>
<dbReference type="EMBL" id="DTGR01000039">
    <property type="protein sequence ID" value="HHS28573.1"/>
    <property type="molecule type" value="Genomic_DNA"/>
</dbReference>
<reference evidence="7" key="1">
    <citation type="journal article" date="2020" name="mSystems">
        <title>Genome- and Community-Level Interaction Insights into Carbon Utilization and Element Cycling Functions of Hydrothermarchaeota in Hydrothermal Sediment.</title>
        <authorList>
            <person name="Zhou Z."/>
            <person name="Liu Y."/>
            <person name="Xu W."/>
            <person name="Pan J."/>
            <person name="Luo Z.H."/>
            <person name="Li M."/>
        </authorList>
    </citation>
    <scope>NUCLEOTIDE SEQUENCE [LARGE SCALE GENOMIC DNA]</scope>
    <source>
        <strain evidence="7">SpSt-767</strain>
    </source>
</reference>
<feature type="transmembrane region" description="Helical" evidence="6">
    <location>
        <begin position="310"/>
        <end position="334"/>
    </location>
</feature>